<evidence type="ECO:0000313" key="5">
    <source>
        <dbReference type="Proteomes" id="UP000659654"/>
    </source>
</evidence>
<feature type="coiled-coil region" evidence="1">
    <location>
        <begin position="31"/>
        <end position="76"/>
    </location>
</feature>
<keyword evidence="5" id="KW-1185">Reference proteome</keyword>
<protein>
    <submittedName>
        <fullName evidence="2">(pine wood nematode) hypothetical protein</fullName>
    </submittedName>
</protein>
<evidence type="ECO:0000313" key="4">
    <source>
        <dbReference type="Proteomes" id="UP000095284"/>
    </source>
</evidence>
<gene>
    <name evidence="2" type="ORF">BXYJ_LOCUS3786</name>
</gene>
<evidence type="ECO:0000256" key="1">
    <source>
        <dbReference type="SAM" id="Coils"/>
    </source>
</evidence>
<organism evidence="4 6">
    <name type="scientific">Bursaphelenchus xylophilus</name>
    <name type="common">Pinewood nematode worm</name>
    <name type="synonym">Aphelenchoides xylophilus</name>
    <dbReference type="NCBI Taxonomy" id="6326"/>
    <lineage>
        <taxon>Eukaryota</taxon>
        <taxon>Metazoa</taxon>
        <taxon>Ecdysozoa</taxon>
        <taxon>Nematoda</taxon>
        <taxon>Chromadorea</taxon>
        <taxon>Rhabditida</taxon>
        <taxon>Tylenchina</taxon>
        <taxon>Tylenchomorpha</taxon>
        <taxon>Aphelenchoidea</taxon>
        <taxon>Aphelenchoididae</taxon>
        <taxon>Bursaphelenchus</taxon>
    </lineage>
</organism>
<keyword evidence="1" id="KW-0175">Coiled coil</keyword>
<dbReference type="AlphaFoldDB" id="A0A1I7RPI8"/>
<evidence type="ECO:0000313" key="2">
    <source>
        <dbReference type="EMBL" id="CAD5214951.1"/>
    </source>
</evidence>
<name>A0A1I7RPI8_BURXY</name>
<dbReference type="EMBL" id="CAJFCV020000002">
    <property type="protein sequence ID" value="CAG9096094.1"/>
    <property type="molecule type" value="Genomic_DNA"/>
</dbReference>
<reference evidence="3" key="2">
    <citation type="submission" date="2020-08" db="EMBL/GenBank/DDBJ databases">
        <authorList>
            <person name="Kikuchi T."/>
        </authorList>
    </citation>
    <scope>NUCLEOTIDE SEQUENCE</scope>
    <source>
        <strain evidence="2">Ka4C1</strain>
    </source>
</reference>
<dbReference type="Proteomes" id="UP000095284">
    <property type="component" value="Unplaced"/>
</dbReference>
<feature type="coiled-coil region" evidence="1">
    <location>
        <begin position="146"/>
        <end position="222"/>
    </location>
</feature>
<reference evidence="6" key="1">
    <citation type="submission" date="2016-11" db="UniProtKB">
        <authorList>
            <consortium name="WormBaseParasite"/>
        </authorList>
    </citation>
    <scope>IDENTIFICATION</scope>
</reference>
<sequence length="239" mass="28426">MFSSADIISHVSFQSTEETVHNLDQKENVDYKKVVKELKKESKRIDEALEVLTKARNEAEGKVKKMREIVDQKKKEAKSLSSWPLQLADDVKKWEKLWEGDFGKKVLRHQSHQLAENATVVSDMNCNVQYCRKMIYFKRISQQNLTEESRRLRKNSQSELNRVQREINWLKDQVAEWKLKVVQNEVVVEKLKIELNSTNMEVVEKRTQVDEVKADLEELKRKRHLEQIHRRGRRIMNEI</sequence>
<proteinExistence type="predicted"/>
<dbReference type="Proteomes" id="UP000659654">
    <property type="component" value="Unassembled WGS sequence"/>
</dbReference>
<dbReference type="OrthoDB" id="10400825at2759"/>
<dbReference type="EMBL" id="CAJFDI010000002">
    <property type="protein sequence ID" value="CAD5214951.1"/>
    <property type="molecule type" value="Genomic_DNA"/>
</dbReference>
<dbReference type="WBParaSite" id="BXY_0262900.1">
    <property type="protein sequence ID" value="BXY_0262900.1"/>
    <property type="gene ID" value="BXY_0262900"/>
</dbReference>
<evidence type="ECO:0000313" key="3">
    <source>
        <dbReference type="EMBL" id="CAG9096094.1"/>
    </source>
</evidence>
<accession>A0A1I7RPI8</accession>
<dbReference type="Proteomes" id="UP000582659">
    <property type="component" value="Unassembled WGS sequence"/>
</dbReference>
<evidence type="ECO:0000313" key="6">
    <source>
        <dbReference type="WBParaSite" id="BXY_0262900.1"/>
    </source>
</evidence>
<dbReference type="SMR" id="A0A1I7RPI8"/>